<dbReference type="EMBL" id="JAWJWE010000002">
    <property type="protein sequence ID" value="KAK6642560.1"/>
    <property type="molecule type" value="Genomic_DNA"/>
</dbReference>
<reference evidence="1 2" key="1">
    <citation type="submission" date="2023-10" db="EMBL/GenBank/DDBJ databases">
        <title>Genomes of two closely related lineages of the louse Polyplax serrata with different host specificities.</title>
        <authorList>
            <person name="Martinu J."/>
            <person name="Tarabai H."/>
            <person name="Stefka J."/>
            <person name="Hypsa V."/>
        </authorList>
    </citation>
    <scope>NUCLEOTIDE SEQUENCE [LARGE SCALE GENOMIC DNA]</scope>
    <source>
        <strain evidence="1">HR10_N</strain>
    </source>
</reference>
<organism evidence="1 2">
    <name type="scientific">Polyplax serrata</name>
    <name type="common">Common mouse louse</name>
    <dbReference type="NCBI Taxonomy" id="468196"/>
    <lineage>
        <taxon>Eukaryota</taxon>
        <taxon>Metazoa</taxon>
        <taxon>Ecdysozoa</taxon>
        <taxon>Arthropoda</taxon>
        <taxon>Hexapoda</taxon>
        <taxon>Insecta</taxon>
        <taxon>Pterygota</taxon>
        <taxon>Neoptera</taxon>
        <taxon>Paraneoptera</taxon>
        <taxon>Psocodea</taxon>
        <taxon>Troctomorpha</taxon>
        <taxon>Phthiraptera</taxon>
        <taxon>Anoplura</taxon>
        <taxon>Polyplacidae</taxon>
        <taxon>Polyplax</taxon>
    </lineage>
</organism>
<evidence type="ECO:0000313" key="1">
    <source>
        <dbReference type="EMBL" id="KAK6642560.1"/>
    </source>
</evidence>
<accession>A0AAN8SAV9</accession>
<proteinExistence type="predicted"/>
<sequence>MRYRPAENTTTTNAVEISCYYAFEALKKKLMEQDELNITFYEPEFAYDGNLTAMVASDHFNLTLQHLVYNKVVVATTSSTTQVAPTPKPPRTSAITFRPPIRLPVIPHHHHGPRWGPYFEDGDKEENVTARVGTTVRLDCKIGMLQDKMFFDDL</sequence>
<dbReference type="AlphaFoldDB" id="A0AAN8SAV9"/>
<protein>
    <submittedName>
        <fullName evidence="1">Uncharacterized protein</fullName>
    </submittedName>
</protein>
<gene>
    <name evidence="1" type="ORF">RUM43_004062</name>
</gene>
<name>A0AAN8SAV9_POLSC</name>
<evidence type="ECO:0000313" key="2">
    <source>
        <dbReference type="Proteomes" id="UP001372834"/>
    </source>
</evidence>
<comment type="caution">
    <text evidence="1">The sequence shown here is derived from an EMBL/GenBank/DDBJ whole genome shotgun (WGS) entry which is preliminary data.</text>
</comment>
<dbReference type="Proteomes" id="UP001372834">
    <property type="component" value="Unassembled WGS sequence"/>
</dbReference>